<dbReference type="Proteomes" id="UP001230649">
    <property type="component" value="Unassembled WGS sequence"/>
</dbReference>
<evidence type="ECO:0000313" key="2">
    <source>
        <dbReference type="Proteomes" id="UP001230649"/>
    </source>
</evidence>
<organism evidence="1 2">
    <name type="scientific">Naganishia adeliensis</name>
    <dbReference type="NCBI Taxonomy" id="92952"/>
    <lineage>
        <taxon>Eukaryota</taxon>
        <taxon>Fungi</taxon>
        <taxon>Dikarya</taxon>
        <taxon>Basidiomycota</taxon>
        <taxon>Agaricomycotina</taxon>
        <taxon>Tremellomycetes</taxon>
        <taxon>Filobasidiales</taxon>
        <taxon>Filobasidiaceae</taxon>
        <taxon>Naganishia</taxon>
    </lineage>
</organism>
<proteinExistence type="predicted"/>
<comment type="caution">
    <text evidence="1">The sequence shown here is derived from an EMBL/GenBank/DDBJ whole genome shotgun (WGS) entry which is preliminary data.</text>
</comment>
<dbReference type="EMBL" id="JASBWS010000122">
    <property type="protein sequence ID" value="KAJ9095564.1"/>
    <property type="molecule type" value="Genomic_DNA"/>
</dbReference>
<accession>A0ACC2V9B3</accession>
<sequence>MSPSTSPNWMEEVDLTLKPTMFLAQNTLMPTRVPDTEAISPRSESPKARGLRSDGGVSRGQHGALLSFWSPDTDDNDGAPTLVVDEVEQLDNDRATNDIRDFDNQMQKFDEELDQLCGARGRKPESLGGSHPSIEFSPRRWWKEVGILEKRAVQEPAFASMSSITMVDSAIKITKAQGTGTFSTVAHTNDFPGQLTRRASACVLVPSGHVGRSSIDLPISTTIRQRALERTAVTPDSRTPVIVHYVTYPRMTDFTLIFAGDPSGTLPRLGSLLRDFDRD</sequence>
<reference evidence="1" key="1">
    <citation type="submission" date="2023-04" db="EMBL/GenBank/DDBJ databases">
        <title>Draft Genome sequencing of Naganishia species isolated from polar environments using Oxford Nanopore Technology.</title>
        <authorList>
            <person name="Leo P."/>
            <person name="Venkateswaran K."/>
        </authorList>
    </citation>
    <scope>NUCLEOTIDE SEQUENCE</scope>
    <source>
        <strain evidence="1">MNA-CCFEE 5262</strain>
    </source>
</reference>
<name>A0ACC2V9B3_9TREE</name>
<evidence type="ECO:0000313" key="1">
    <source>
        <dbReference type="EMBL" id="KAJ9095564.1"/>
    </source>
</evidence>
<protein>
    <submittedName>
        <fullName evidence="1">Uncharacterized protein</fullName>
    </submittedName>
</protein>
<keyword evidence="2" id="KW-1185">Reference proteome</keyword>
<gene>
    <name evidence="1" type="ORF">QFC20_006611</name>
</gene>